<sequence length="225" mass="24349">MDLSLLQQKISSGLTKAASIAGVPVMRKRPQEAFDPLGTGDSIALKSLFDMSASFPGTSPDTWGHVSLFASVNSDILVGDYLQVIPDSDLPTLLTDTYFVARTEPARPSLVIMTNAVISFLQSDSSLDDDDFGLRVPQGPVRKDDISVATGWPASMLRSGGGGKSTTDLGTDVRVAGWEILMPVIPRVRIHEGLRMQDEHNNFFHVCSVEQTPFGLRIEVTADQT</sequence>
<evidence type="ECO:0000313" key="1">
    <source>
        <dbReference type="EMBL" id="NHO52438.1"/>
    </source>
</evidence>
<reference evidence="1" key="1">
    <citation type="submission" date="2019-11" db="EMBL/GenBank/DDBJ databases">
        <title>Description of new Acetobacter species.</title>
        <authorList>
            <person name="Cleenwerck I."/>
            <person name="Sombolestani A.S."/>
        </authorList>
    </citation>
    <scope>NUCLEOTIDE SEQUENCE</scope>
    <source>
        <strain evidence="1">LMG 1626</strain>
    </source>
</reference>
<dbReference type="EMBL" id="WOTH01000001">
    <property type="protein sequence ID" value="NHO52438.1"/>
    <property type="molecule type" value="Genomic_DNA"/>
</dbReference>
<gene>
    <name evidence="1" type="ORF">GOB87_00450</name>
</gene>
<accession>A0A967B3W5</accession>
<proteinExistence type="predicted"/>
<organism evidence="1 2">
    <name type="scientific">Acetobacter estunensis</name>
    <dbReference type="NCBI Taxonomy" id="104097"/>
    <lineage>
        <taxon>Bacteria</taxon>
        <taxon>Pseudomonadati</taxon>
        <taxon>Pseudomonadota</taxon>
        <taxon>Alphaproteobacteria</taxon>
        <taxon>Acetobacterales</taxon>
        <taxon>Acetobacteraceae</taxon>
        <taxon>Acetobacter</taxon>
    </lineage>
</organism>
<name>A0A967B3W5_9PROT</name>
<keyword evidence="2" id="KW-1185">Reference proteome</keyword>
<protein>
    <submittedName>
        <fullName evidence="1">Uncharacterized protein</fullName>
    </submittedName>
</protein>
<evidence type="ECO:0000313" key="2">
    <source>
        <dbReference type="Proteomes" id="UP000597459"/>
    </source>
</evidence>
<dbReference type="Proteomes" id="UP000597459">
    <property type="component" value="Unassembled WGS sequence"/>
</dbReference>
<comment type="caution">
    <text evidence="1">The sequence shown here is derived from an EMBL/GenBank/DDBJ whole genome shotgun (WGS) entry which is preliminary data.</text>
</comment>
<dbReference type="AlphaFoldDB" id="A0A967B3W5"/>
<dbReference type="RefSeq" id="WP_166312576.1">
    <property type="nucleotide sequence ID" value="NZ_WOTH01000001.1"/>
</dbReference>